<protein>
    <submittedName>
        <fullName evidence="2">Class I SAM-dependent methyltransferase</fullName>
    </submittedName>
</protein>
<feature type="domain" description="Methyltransferase" evidence="1">
    <location>
        <begin position="43"/>
        <end position="141"/>
    </location>
</feature>
<evidence type="ECO:0000313" key="3">
    <source>
        <dbReference type="Proteomes" id="UP000287447"/>
    </source>
</evidence>
<comment type="caution">
    <text evidence="2">The sequence shown here is derived from an EMBL/GenBank/DDBJ whole genome shotgun (WGS) entry which is preliminary data.</text>
</comment>
<keyword evidence="3" id="KW-1185">Reference proteome</keyword>
<gene>
    <name evidence="2" type="ORF">EOI86_01270</name>
</gene>
<dbReference type="Gene3D" id="3.40.50.150">
    <property type="entry name" value="Vaccinia Virus protein VP39"/>
    <property type="match status" value="1"/>
</dbReference>
<dbReference type="Pfam" id="PF13649">
    <property type="entry name" value="Methyltransf_25"/>
    <property type="match status" value="1"/>
</dbReference>
<reference evidence="3" key="1">
    <citation type="submission" date="2019-01" db="EMBL/GenBank/DDBJ databases">
        <title>Gri0909 isolated from a small marine red alga.</title>
        <authorList>
            <person name="Kim J."/>
            <person name="Jeong S.E."/>
            <person name="Jeon C.O."/>
        </authorList>
    </citation>
    <scope>NUCLEOTIDE SEQUENCE [LARGE SCALE GENOMIC DNA]</scope>
    <source>
        <strain evidence="3">Gri0909</strain>
    </source>
</reference>
<proteinExistence type="predicted"/>
<keyword evidence="2" id="KW-0808">Transferase</keyword>
<dbReference type="SUPFAM" id="SSF53335">
    <property type="entry name" value="S-adenosyl-L-methionine-dependent methyltransferases"/>
    <property type="match status" value="1"/>
</dbReference>
<evidence type="ECO:0000313" key="2">
    <source>
        <dbReference type="EMBL" id="RVU37965.1"/>
    </source>
</evidence>
<dbReference type="OrthoDB" id="5642573at2"/>
<sequence length="231" mass="25293">MIAAAKFWDKHADKYAQRPIKNVDAYERTLERTRAYLSKTDRVLEIGCGTGGTAVKLAGDAAHITGSDISPAMIGIARGRAEDQGRDNVSFVCGDACDLDFEDGTFQRGSFDAVMAFNLLHLLPDAEGAVSRAHALVKPGGYFISKTACLRDMSPLWRPLIFVMQAVGFAPFLRRFSKPELNGMIEAAGFEIVEGRSFPGAPESWFVVARKPIARKSIARQSDDTNSRTFI</sequence>
<dbReference type="InterPro" id="IPR029063">
    <property type="entry name" value="SAM-dependent_MTases_sf"/>
</dbReference>
<dbReference type="CDD" id="cd02440">
    <property type="entry name" value="AdoMet_MTases"/>
    <property type="match status" value="1"/>
</dbReference>
<dbReference type="GO" id="GO:0008168">
    <property type="term" value="F:methyltransferase activity"/>
    <property type="evidence" value="ECO:0007669"/>
    <property type="project" value="UniProtKB-KW"/>
</dbReference>
<dbReference type="AlphaFoldDB" id="A0A437QTX0"/>
<accession>A0A437QTX0</accession>
<dbReference type="PANTHER" id="PTHR43591">
    <property type="entry name" value="METHYLTRANSFERASE"/>
    <property type="match status" value="1"/>
</dbReference>
<evidence type="ECO:0000259" key="1">
    <source>
        <dbReference type="Pfam" id="PF13649"/>
    </source>
</evidence>
<keyword evidence="2" id="KW-0489">Methyltransferase</keyword>
<dbReference type="InterPro" id="IPR041698">
    <property type="entry name" value="Methyltransf_25"/>
</dbReference>
<dbReference type="RefSeq" id="WP_127763338.1">
    <property type="nucleotide sequence ID" value="NZ_SADE01000001.1"/>
</dbReference>
<name>A0A437QTX0_9PROT</name>
<dbReference type="GO" id="GO:0032259">
    <property type="term" value="P:methylation"/>
    <property type="evidence" value="ECO:0007669"/>
    <property type="project" value="UniProtKB-KW"/>
</dbReference>
<dbReference type="Proteomes" id="UP000287447">
    <property type="component" value="Unassembled WGS sequence"/>
</dbReference>
<dbReference type="EMBL" id="SADE01000001">
    <property type="protein sequence ID" value="RVU37965.1"/>
    <property type="molecule type" value="Genomic_DNA"/>
</dbReference>
<organism evidence="2 3">
    <name type="scientific">Hwanghaeella grinnelliae</name>
    <dbReference type="NCBI Taxonomy" id="2500179"/>
    <lineage>
        <taxon>Bacteria</taxon>
        <taxon>Pseudomonadati</taxon>
        <taxon>Pseudomonadota</taxon>
        <taxon>Alphaproteobacteria</taxon>
        <taxon>Rhodospirillales</taxon>
        <taxon>Rhodospirillaceae</taxon>
        <taxon>Hwanghaeella</taxon>
    </lineage>
</organism>